<protein>
    <submittedName>
        <fullName evidence="1">Diacylglycerol O-acyltransferase 1</fullName>
        <ecNumber evidence="1">2.3.1.22</ecNumber>
    </submittedName>
</protein>
<gene>
    <name evidence="1" type="primary">DGA1_2</name>
    <name evidence="1" type="ORF">DSO57_1005067</name>
</gene>
<dbReference type="EMBL" id="QTSX02000013">
    <property type="protein sequence ID" value="KAJ9090187.1"/>
    <property type="molecule type" value="Genomic_DNA"/>
</dbReference>
<comment type="caution">
    <text evidence="1">The sequence shown here is derived from an EMBL/GenBank/DDBJ whole genome shotgun (WGS) entry which is preliminary data.</text>
</comment>
<keyword evidence="2" id="KW-1185">Reference proteome</keyword>
<organism evidence="1 2">
    <name type="scientific">Entomophthora muscae</name>
    <dbReference type="NCBI Taxonomy" id="34485"/>
    <lineage>
        <taxon>Eukaryota</taxon>
        <taxon>Fungi</taxon>
        <taxon>Fungi incertae sedis</taxon>
        <taxon>Zoopagomycota</taxon>
        <taxon>Entomophthoromycotina</taxon>
        <taxon>Entomophthoromycetes</taxon>
        <taxon>Entomophthorales</taxon>
        <taxon>Entomophthoraceae</taxon>
        <taxon>Entomophthora</taxon>
    </lineage>
</organism>
<keyword evidence="1" id="KW-0808">Transferase</keyword>
<evidence type="ECO:0000313" key="1">
    <source>
        <dbReference type="EMBL" id="KAJ9090187.1"/>
    </source>
</evidence>
<accession>A0ACC2UTE3</accession>
<dbReference type="Proteomes" id="UP001165960">
    <property type="component" value="Unassembled WGS sequence"/>
</dbReference>
<proteinExistence type="predicted"/>
<sequence>MKNNTTVKQPKSKGPFADLPKVEFAPVIVPLARRRQTFATYIYATLIWHVLALFFFLCTFSFLWPFIIAYLGYIVIDKTPENGGRVSRWFQSIFLWKWLAEFFPASLQVEQPLDASKTYIFGYHPHGILSTGAFINFGTQATGLSEKLPGLNLKVLTLNSNFLVPLYRELLLFLGMASVSKESILSILSKGPGNGCVIVVGGAQESLSAKPELVDLVLAKRYGFVKLAIQTGSSLVPVFAFGEKFHL</sequence>
<evidence type="ECO:0000313" key="2">
    <source>
        <dbReference type="Proteomes" id="UP001165960"/>
    </source>
</evidence>
<reference evidence="1" key="1">
    <citation type="submission" date="2022-04" db="EMBL/GenBank/DDBJ databases">
        <title>Genome of the entomopathogenic fungus Entomophthora muscae.</title>
        <authorList>
            <person name="Elya C."/>
            <person name="Lovett B.R."/>
            <person name="Lee E."/>
            <person name="Macias A.M."/>
            <person name="Hajek A.E."/>
            <person name="De Bivort B.L."/>
            <person name="Kasson M.T."/>
            <person name="De Fine Licht H.H."/>
            <person name="Stajich J.E."/>
        </authorList>
    </citation>
    <scope>NUCLEOTIDE SEQUENCE</scope>
    <source>
        <strain evidence="1">Berkeley</strain>
    </source>
</reference>
<keyword evidence="1" id="KW-0012">Acyltransferase</keyword>
<dbReference type="EC" id="2.3.1.22" evidence="1"/>
<name>A0ACC2UTE3_9FUNG</name>